<sequence length="624" mass="69036">MQREQGTAVPVQVENRLFQQTYDLIVVGLGTAGAIAALTAASKGLRVLGLERLHAMGGAGTIGAVVGYYYGSKGGLFEEIDKQVQQLDSVGFTKAGGVNAELKKYVLEQRCLEAGVSVRYECAVIGAYLEGSTVQGVRWVGPSGVEEAGCRMLIDASGDAEVCAMIGAAMLLPGRLVDGKMQPYSHPIVSVQNDVVRAFYTDSGYVDQTQDNELTQAIMQSACMPTHLPEQFDESRKFLKLAPQLGIREGRFIRAEEQVTFADVLNDRLSPQPLLYAYSNMDNHNKDIAFESVQQQDWAVAASLWGITISVPIPLGALIPQGFDNVLVAGRALGVDHDLASCVRMKRDMQKCGEAAALAAYVAISEKQSLRSIDYEQLRPLLLENGCLNPSNHFGMKDSMSTQDDQNTIVSWMTDHETIKEGLASIRPGIAIWSSRREGAAINASLREWVTQQEDENLRRHSAFALALQGDAAAIPVLREIMRERDTFVPRTSRKYNQVRGYASIYLLGLLGDMEIVPELLEIIHSREQFVNLSTDVEFINHDDEYFFQYFSFSLMALFRIAERNRGVRAAIIKTIGPLVSEPDFSIMVTMKPTKDLDFDMAGTIRRIVNERFAQWQAEESAVH</sequence>
<dbReference type="PANTHER" id="PTHR43498:SF1">
    <property type="entry name" value="COB--COM HETERODISULFIDE REDUCTASE IRON-SULFUR SUBUNIT A"/>
    <property type="match status" value="1"/>
</dbReference>
<dbReference type="EMBL" id="JAOQIO010000018">
    <property type="protein sequence ID" value="MCU6792124.1"/>
    <property type="molecule type" value="Genomic_DNA"/>
</dbReference>
<dbReference type="Proteomes" id="UP001652445">
    <property type="component" value="Unassembled WGS sequence"/>
</dbReference>
<evidence type="ECO:0000256" key="3">
    <source>
        <dbReference type="ARBA" id="ARBA00023002"/>
    </source>
</evidence>
<dbReference type="SUPFAM" id="SSF51905">
    <property type="entry name" value="FAD/NAD(P)-binding domain"/>
    <property type="match status" value="1"/>
</dbReference>
<dbReference type="InterPro" id="IPR039650">
    <property type="entry name" value="HdrA-like"/>
</dbReference>
<dbReference type="Gene3D" id="1.25.10.10">
    <property type="entry name" value="Leucine-rich Repeat Variant"/>
    <property type="match status" value="1"/>
</dbReference>
<evidence type="ECO:0000256" key="5">
    <source>
        <dbReference type="ARBA" id="ARBA00023014"/>
    </source>
</evidence>
<dbReference type="PRINTS" id="PR00411">
    <property type="entry name" value="PNDRDTASEI"/>
</dbReference>
<reference evidence="7 8" key="1">
    <citation type="submission" date="2022-09" db="EMBL/GenBank/DDBJ databases">
        <authorList>
            <person name="Han X.L."/>
            <person name="Wang Q."/>
            <person name="Lu T."/>
        </authorList>
    </citation>
    <scope>NUCLEOTIDE SEQUENCE [LARGE SCALE GENOMIC DNA]</scope>
    <source>
        <strain evidence="7 8">WQ 127069</strain>
    </source>
</reference>
<dbReference type="InterPro" id="IPR036188">
    <property type="entry name" value="FAD/NAD-bd_sf"/>
</dbReference>
<dbReference type="InterPro" id="IPR011989">
    <property type="entry name" value="ARM-like"/>
</dbReference>
<keyword evidence="6" id="KW-0812">Transmembrane</keyword>
<keyword evidence="8" id="KW-1185">Reference proteome</keyword>
<evidence type="ECO:0000256" key="2">
    <source>
        <dbReference type="ARBA" id="ARBA00022723"/>
    </source>
</evidence>
<comment type="caution">
    <text evidence="7">The sequence shown here is derived from an EMBL/GenBank/DDBJ whole genome shotgun (WGS) entry which is preliminary data.</text>
</comment>
<keyword evidence="1" id="KW-0004">4Fe-4S</keyword>
<keyword evidence="6" id="KW-0472">Membrane</keyword>
<evidence type="ECO:0000256" key="6">
    <source>
        <dbReference type="SAM" id="Phobius"/>
    </source>
</evidence>
<evidence type="ECO:0000313" key="7">
    <source>
        <dbReference type="EMBL" id="MCU6792124.1"/>
    </source>
</evidence>
<feature type="transmembrane region" description="Helical" evidence="6">
    <location>
        <begin position="24"/>
        <end position="41"/>
    </location>
</feature>
<dbReference type="PANTHER" id="PTHR43498">
    <property type="entry name" value="FERREDOXIN:COB-COM HETERODISULFIDE REDUCTASE SUBUNIT A"/>
    <property type="match status" value="1"/>
</dbReference>
<keyword evidence="5" id="KW-0411">Iron-sulfur</keyword>
<keyword evidence="3" id="KW-0560">Oxidoreductase</keyword>
<protein>
    <submittedName>
        <fullName evidence="7">FAD-dependent oxidoreductase</fullName>
    </submittedName>
</protein>
<dbReference type="Pfam" id="PF12831">
    <property type="entry name" value="FAD_oxidored"/>
    <property type="match status" value="2"/>
</dbReference>
<keyword evidence="6" id="KW-1133">Transmembrane helix</keyword>
<keyword evidence="2" id="KW-0479">Metal-binding</keyword>
<organism evidence="7 8">
    <name type="scientific">Paenibacillus baimaensis</name>
    <dbReference type="NCBI Taxonomy" id="2982185"/>
    <lineage>
        <taxon>Bacteria</taxon>
        <taxon>Bacillati</taxon>
        <taxon>Bacillota</taxon>
        <taxon>Bacilli</taxon>
        <taxon>Bacillales</taxon>
        <taxon>Paenibacillaceae</taxon>
        <taxon>Paenibacillus</taxon>
    </lineage>
</organism>
<evidence type="ECO:0000313" key="8">
    <source>
        <dbReference type="Proteomes" id="UP001652445"/>
    </source>
</evidence>
<proteinExistence type="predicted"/>
<dbReference type="Gene3D" id="3.50.50.60">
    <property type="entry name" value="FAD/NAD(P)-binding domain"/>
    <property type="match status" value="1"/>
</dbReference>
<evidence type="ECO:0000256" key="1">
    <source>
        <dbReference type="ARBA" id="ARBA00022485"/>
    </source>
</evidence>
<evidence type="ECO:0000256" key="4">
    <source>
        <dbReference type="ARBA" id="ARBA00023004"/>
    </source>
</evidence>
<gene>
    <name evidence="7" type="ORF">OB236_08295</name>
</gene>
<accession>A0ABT2UBW9</accession>
<keyword evidence="4" id="KW-0408">Iron</keyword>
<name>A0ABT2UBW9_9BACL</name>